<protein>
    <recommendedName>
        <fullName evidence="2">DUF2922 domain-containing protein</fullName>
    </recommendedName>
</protein>
<gene>
    <name evidence="1" type="ORF">SDC9_140399</name>
</gene>
<evidence type="ECO:0000313" key="1">
    <source>
        <dbReference type="EMBL" id="MPM93263.1"/>
    </source>
</evidence>
<dbReference type="InterPro" id="IPR021321">
    <property type="entry name" value="DUF2922"/>
</dbReference>
<proteinExistence type="predicted"/>
<dbReference type="EMBL" id="VSSQ01040098">
    <property type="protein sequence ID" value="MPM93263.1"/>
    <property type="molecule type" value="Genomic_DNA"/>
</dbReference>
<reference evidence="1" key="1">
    <citation type="submission" date="2019-08" db="EMBL/GenBank/DDBJ databases">
        <authorList>
            <person name="Kucharzyk K."/>
            <person name="Murdoch R.W."/>
            <person name="Higgins S."/>
            <person name="Loffler F."/>
        </authorList>
    </citation>
    <scope>NUCLEOTIDE SEQUENCE</scope>
</reference>
<sequence>MSKVLELVFKDAKGKTKSFNINDPRDTVTKAEAETAMKSIITANVFNTTNGDLTDISEARVRTTVVEPLA</sequence>
<evidence type="ECO:0008006" key="2">
    <source>
        <dbReference type="Google" id="ProtNLM"/>
    </source>
</evidence>
<name>A0A645DXD2_9ZZZZ</name>
<accession>A0A645DXD2</accession>
<organism evidence="1">
    <name type="scientific">bioreactor metagenome</name>
    <dbReference type="NCBI Taxonomy" id="1076179"/>
    <lineage>
        <taxon>unclassified sequences</taxon>
        <taxon>metagenomes</taxon>
        <taxon>ecological metagenomes</taxon>
    </lineage>
</organism>
<dbReference type="AlphaFoldDB" id="A0A645DXD2"/>
<dbReference type="Pfam" id="PF11148">
    <property type="entry name" value="DUF2922"/>
    <property type="match status" value="1"/>
</dbReference>
<comment type="caution">
    <text evidence="1">The sequence shown here is derived from an EMBL/GenBank/DDBJ whole genome shotgun (WGS) entry which is preliminary data.</text>
</comment>